<feature type="domain" description="Histidine kinase" evidence="13">
    <location>
        <begin position="533"/>
        <end position="753"/>
    </location>
</feature>
<evidence type="ECO:0000259" key="14">
    <source>
        <dbReference type="PROSITE" id="PS50110"/>
    </source>
</evidence>
<accession>A0A3Q9FE97</accession>
<dbReference type="Pfam" id="PF00072">
    <property type="entry name" value="Response_reg"/>
    <property type="match status" value="1"/>
</dbReference>
<feature type="modified residue" description="Phosphohistidine" evidence="9">
    <location>
        <position position="953"/>
    </location>
</feature>
<dbReference type="InterPro" id="IPR005467">
    <property type="entry name" value="His_kinase_dom"/>
</dbReference>
<dbReference type="GO" id="GO:0000155">
    <property type="term" value="F:phosphorelay sensor kinase activity"/>
    <property type="evidence" value="ECO:0007669"/>
    <property type="project" value="InterPro"/>
</dbReference>
<evidence type="ECO:0000313" key="17">
    <source>
        <dbReference type="Proteomes" id="UP000277191"/>
    </source>
</evidence>
<dbReference type="InterPro" id="IPR001789">
    <property type="entry name" value="Sig_transdc_resp-reg_receiver"/>
</dbReference>
<dbReference type="PANTHER" id="PTHR45339:SF3">
    <property type="entry name" value="HISTIDINE KINASE"/>
    <property type="match status" value="1"/>
</dbReference>
<dbReference type="SUPFAM" id="SSF55785">
    <property type="entry name" value="PYP-like sensor domain (PAS domain)"/>
    <property type="match status" value="1"/>
</dbReference>
<evidence type="ECO:0000256" key="10">
    <source>
        <dbReference type="PROSITE-ProRule" id="PRU00169"/>
    </source>
</evidence>
<dbReference type="EC" id="2.7.13.3" evidence="2"/>
<dbReference type="InterPro" id="IPR036890">
    <property type="entry name" value="HATPase_C_sf"/>
</dbReference>
<dbReference type="CDD" id="cd00082">
    <property type="entry name" value="HisKA"/>
    <property type="match status" value="1"/>
</dbReference>
<dbReference type="Pfam" id="PF02518">
    <property type="entry name" value="HATPase_c"/>
    <property type="match status" value="1"/>
</dbReference>
<evidence type="ECO:0000256" key="1">
    <source>
        <dbReference type="ARBA" id="ARBA00000085"/>
    </source>
</evidence>
<dbReference type="InterPro" id="IPR003661">
    <property type="entry name" value="HisK_dim/P_dom"/>
</dbReference>
<keyword evidence="12" id="KW-0472">Membrane</keyword>
<dbReference type="PRINTS" id="PR00344">
    <property type="entry name" value="BCTRLSENSOR"/>
</dbReference>
<feature type="region of interest" description="Disordered" evidence="11">
    <location>
        <begin position="739"/>
        <end position="764"/>
    </location>
</feature>
<keyword evidence="6" id="KW-0843">Virulence</keyword>
<dbReference type="CDD" id="cd17546">
    <property type="entry name" value="REC_hyHK_CKI1_RcsC-like"/>
    <property type="match status" value="1"/>
</dbReference>
<dbReference type="RefSeq" id="WP_126368836.1">
    <property type="nucleotide sequence ID" value="NZ_CP034547.1"/>
</dbReference>
<gene>
    <name evidence="16" type="ORF">D5R55_32955</name>
</gene>
<feature type="domain" description="Response regulatory" evidence="14">
    <location>
        <begin position="785"/>
        <end position="899"/>
    </location>
</feature>
<keyword evidence="12" id="KW-0812">Transmembrane</keyword>
<dbReference type="InterPro" id="IPR008207">
    <property type="entry name" value="Sig_transdc_His_kin_Hpt_dom"/>
</dbReference>
<feature type="modified residue" description="4-aspartylphosphate" evidence="10">
    <location>
        <position position="834"/>
    </location>
</feature>
<dbReference type="InterPro" id="IPR003594">
    <property type="entry name" value="HATPase_dom"/>
</dbReference>
<dbReference type="CDD" id="cd16922">
    <property type="entry name" value="HATPase_EvgS-ArcB-TorS-like"/>
    <property type="match status" value="1"/>
</dbReference>
<dbReference type="InterPro" id="IPR035965">
    <property type="entry name" value="PAS-like_dom_sf"/>
</dbReference>
<dbReference type="InterPro" id="IPR036097">
    <property type="entry name" value="HisK_dim/P_sf"/>
</dbReference>
<dbReference type="PANTHER" id="PTHR45339">
    <property type="entry name" value="HYBRID SIGNAL TRANSDUCTION HISTIDINE KINASE J"/>
    <property type="match status" value="1"/>
</dbReference>
<dbReference type="Gene3D" id="3.30.565.10">
    <property type="entry name" value="Histidine kinase-like ATPase, C-terminal domain"/>
    <property type="match status" value="1"/>
</dbReference>
<dbReference type="PROSITE" id="PS50894">
    <property type="entry name" value="HPT"/>
    <property type="match status" value="1"/>
</dbReference>
<evidence type="ECO:0000256" key="9">
    <source>
        <dbReference type="PROSITE-ProRule" id="PRU00110"/>
    </source>
</evidence>
<evidence type="ECO:0000256" key="3">
    <source>
        <dbReference type="ARBA" id="ARBA00022553"/>
    </source>
</evidence>
<evidence type="ECO:0000256" key="8">
    <source>
        <dbReference type="ARBA" id="ARBA00070152"/>
    </source>
</evidence>
<reference evidence="16 17" key="1">
    <citation type="submission" date="2018-12" db="EMBL/GenBank/DDBJ databases">
        <title>Cadmium resistance mechanism in endophytic bacteria Burkholderia cenocepacia YG-3.</title>
        <authorList>
            <person name="Zhang X."/>
            <person name="Wang X."/>
            <person name="Zhu Y."/>
        </authorList>
    </citation>
    <scope>NUCLEOTIDE SEQUENCE [LARGE SCALE GENOMIC DNA]</scope>
    <source>
        <strain evidence="16 17">YG-3</strain>
    </source>
</reference>
<dbReference type="SUPFAM" id="SSF47384">
    <property type="entry name" value="Homodimeric domain of signal transducing histidine kinase"/>
    <property type="match status" value="1"/>
</dbReference>
<comment type="catalytic activity">
    <reaction evidence="1">
        <text>ATP + protein L-histidine = ADP + protein N-phospho-L-histidine.</text>
        <dbReference type="EC" id="2.7.13.3"/>
    </reaction>
</comment>
<comment type="function">
    <text evidence="7">Member of the two-component regulatory system BvgS/BvgA. Phosphorylates BvgA via a four-step phosphorelay in response to environmental signals.</text>
</comment>
<dbReference type="SMART" id="SM00387">
    <property type="entry name" value="HATPase_c"/>
    <property type="match status" value="1"/>
</dbReference>
<evidence type="ECO:0000256" key="5">
    <source>
        <dbReference type="ARBA" id="ARBA00023012"/>
    </source>
</evidence>
<keyword evidence="5" id="KW-0902">Two-component regulatory system</keyword>
<evidence type="ECO:0000256" key="4">
    <source>
        <dbReference type="ARBA" id="ARBA00022729"/>
    </source>
</evidence>
<dbReference type="Proteomes" id="UP000277191">
    <property type="component" value="Chromosome 3"/>
</dbReference>
<dbReference type="Gene3D" id="3.30.450.20">
    <property type="entry name" value="PAS domain"/>
    <property type="match status" value="1"/>
</dbReference>
<evidence type="ECO:0000256" key="11">
    <source>
        <dbReference type="SAM" id="MobiDB-lite"/>
    </source>
</evidence>
<keyword evidence="12" id="KW-1133">Transmembrane helix</keyword>
<evidence type="ECO:0000256" key="6">
    <source>
        <dbReference type="ARBA" id="ARBA00023026"/>
    </source>
</evidence>
<dbReference type="PROSITE" id="PS50110">
    <property type="entry name" value="RESPONSE_REGULATORY"/>
    <property type="match status" value="1"/>
</dbReference>
<feature type="transmembrane region" description="Helical" evidence="12">
    <location>
        <begin position="355"/>
        <end position="377"/>
    </location>
</feature>
<proteinExistence type="predicted"/>
<evidence type="ECO:0000256" key="7">
    <source>
        <dbReference type="ARBA" id="ARBA00058004"/>
    </source>
</evidence>
<dbReference type="InterPro" id="IPR036641">
    <property type="entry name" value="HPT_dom_sf"/>
</dbReference>
<dbReference type="GO" id="GO:0005524">
    <property type="term" value="F:ATP binding"/>
    <property type="evidence" value="ECO:0007669"/>
    <property type="project" value="UniProtKB-KW"/>
</dbReference>
<protein>
    <recommendedName>
        <fullName evidence="8">Virulence sensor protein BvgS</fullName>
        <ecNumber evidence="2">2.7.13.3</ecNumber>
    </recommendedName>
</protein>
<keyword evidence="3 10" id="KW-0597">Phosphoprotein</keyword>
<dbReference type="SUPFAM" id="SSF52172">
    <property type="entry name" value="CheY-like"/>
    <property type="match status" value="1"/>
</dbReference>
<dbReference type="InterPro" id="IPR011006">
    <property type="entry name" value="CheY-like_superfamily"/>
</dbReference>
<evidence type="ECO:0000256" key="12">
    <source>
        <dbReference type="SAM" id="Phobius"/>
    </source>
</evidence>
<dbReference type="Gene3D" id="1.10.287.130">
    <property type="match status" value="1"/>
</dbReference>
<dbReference type="FunFam" id="3.30.565.10:FF:000010">
    <property type="entry name" value="Sensor histidine kinase RcsC"/>
    <property type="match status" value="1"/>
</dbReference>
<dbReference type="InterPro" id="IPR004358">
    <property type="entry name" value="Sig_transdc_His_kin-like_C"/>
</dbReference>
<dbReference type="EMBL" id="CP034547">
    <property type="protein sequence ID" value="AZQ55632.1"/>
    <property type="molecule type" value="Genomic_DNA"/>
</dbReference>
<dbReference type="SMART" id="SM00448">
    <property type="entry name" value="REC"/>
    <property type="match status" value="1"/>
</dbReference>
<name>A0A3Q9FE97_9BURK</name>
<dbReference type="AlphaFoldDB" id="A0A3Q9FE97"/>
<dbReference type="Pfam" id="PF00512">
    <property type="entry name" value="HisKA"/>
    <property type="match status" value="1"/>
</dbReference>
<dbReference type="Gene3D" id="1.20.120.160">
    <property type="entry name" value="HPT domain"/>
    <property type="match status" value="1"/>
</dbReference>
<organism evidence="16 17">
    <name type="scientific">Burkholderia cenocepacia</name>
    <dbReference type="NCBI Taxonomy" id="95486"/>
    <lineage>
        <taxon>Bacteria</taxon>
        <taxon>Pseudomonadati</taxon>
        <taxon>Pseudomonadota</taxon>
        <taxon>Betaproteobacteria</taxon>
        <taxon>Burkholderiales</taxon>
        <taxon>Burkholderiaceae</taxon>
        <taxon>Burkholderia</taxon>
        <taxon>Burkholderia cepacia complex</taxon>
    </lineage>
</organism>
<keyword evidence="4" id="KW-0732">Signal</keyword>
<dbReference type="SUPFAM" id="SSF47226">
    <property type="entry name" value="Histidine-containing phosphotransfer domain, HPT domain"/>
    <property type="match status" value="1"/>
</dbReference>
<dbReference type="SMART" id="SM00388">
    <property type="entry name" value="HisKA"/>
    <property type="match status" value="1"/>
</dbReference>
<feature type="domain" description="HPt" evidence="15">
    <location>
        <begin position="914"/>
        <end position="1004"/>
    </location>
</feature>
<dbReference type="SUPFAM" id="SSF55874">
    <property type="entry name" value="ATPase domain of HSP90 chaperone/DNA topoisomerase II/histidine kinase"/>
    <property type="match status" value="1"/>
</dbReference>
<dbReference type="Pfam" id="PF01627">
    <property type="entry name" value="Hpt"/>
    <property type="match status" value="1"/>
</dbReference>
<evidence type="ECO:0000259" key="15">
    <source>
        <dbReference type="PROSITE" id="PS50894"/>
    </source>
</evidence>
<dbReference type="GO" id="GO:0005886">
    <property type="term" value="C:plasma membrane"/>
    <property type="evidence" value="ECO:0007669"/>
    <property type="project" value="UniProtKB-SubCell"/>
</dbReference>
<evidence type="ECO:0000259" key="13">
    <source>
        <dbReference type="PROSITE" id="PS50109"/>
    </source>
</evidence>
<evidence type="ECO:0000256" key="2">
    <source>
        <dbReference type="ARBA" id="ARBA00012438"/>
    </source>
</evidence>
<evidence type="ECO:0000313" key="16">
    <source>
        <dbReference type="EMBL" id="AZQ55632.1"/>
    </source>
</evidence>
<sequence>MRKLWVGFRRSTRRREFNPEWMRAYQRLLIRAGGATLGVFIVLCAGAATWVEVTEYHAAVRAHFLTQKSLVLTSLSTNSALLQRLAVLSTSIWESTARPSPRAEVEFTEQHGFLRREHGYANRIDAAVAAVDAEHPASSYMHLLALSERLIGKNAPRIPEELGPTQIYVIGIDGRFAATRLRTTSGVAPPVARFERLPSTLLQAWPDVAEIVRRASAQSRYTDDVVWLSPRVDPVTSERLVRAASWVFDELDHPVALIVYEIRPERLLNGLDNGKGGGEFALLDRTGQVLMAPAAARNPPVLDAGQALDGDRAKAAEPHLRGGRFIVHEAIPHTDWQLVYVYSVRSVLLGLAPRLIVIAGLTLLGLAILFGGIALISRNILEPSYRRATRLQESERLNRTLIRTAPVGLALIAEVDGHVLSRNEVMARYEAGASSEPLSKRIWGAYVQTRSTGGATHRRAILGHEMTITRDDGDPAGGVHVLVNLVRVRYHGTDALLSTVIDITARKLTEQSLEEARRAADQANKAKSVFLATMSHEIRTPLNAVIGNLELMRRGTLPDVQRKRLEIADSSSASLLHILNEVLDLSKIEAGQLRIDAVPFDCVALLHAMAESFRPLATAKGLSLVCDVAPGWPRYRVGDPVRVRQVVWNLLSNAIKFTDAGTVTVTADGHRADEREQVDIRVIDTGIGIAETAQATIFDLYQQADDSVHRRYGGTGIGLALCRRLVGAMGGRISVRSEPGKGSEFRVDLPLPSTERVPTDHRADGDAQQAIERGCLIGPDGAPLRVLAVEDHPASRLLLADQLRELGVDATIVANGEQALAAFDAARFDAVLTDLGLPDIDGWTLAEAIHERDAHMPIVAMTAHAGPDEQQRCAAAGIRALLAKPLTLTSLSQALDVGVHFEPTGEQDGDAAETAALPAAVLSAMQQVTQASLASIDRALMREDLDTVERELHSLSGGFVATGQRVLGELCSGLQQVVRDEGLHVFAELWPALRDELTAALQVLVHADALGRETHEGDQPVP</sequence>
<dbReference type="Gene3D" id="3.40.50.2300">
    <property type="match status" value="1"/>
</dbReference>
<dbReference type="PROSITE" id="PS50109">
    <property type="entry name" value="HIS_KIN"/>
    <property type="match status" value="1"/>
</dbReference>